<accession>A0AB39SKV7</accession>
<feature type="signal peptide" evidence="1">
    <location>
        <begin position="1"/>
        <end position="27"/>
    </location>
</feature>
<proteinExistence type="predicted"/>
<name>A0AB39SKV7_9ACTN</name>
<dbReference type="AlphaFoldDB" id="A0AB39SKV7"/>
<dbReference type="EMBL" id="CP163440">
    <property type="protein sequence ID" value="XDQ67809.1"/>
    <property type="molecule type" value="Genomic_DNA"/>
</dbReference>
<sequence length="98" mass="10027">MISTRRMVAAVGLAIGVTGLAAPMASAAGSEAQDAGKLNPMTQLDSLAMSDIPAEHQADLPLPSRQLAGLNRLNDLNELHQVTDLVAPVTGLLGGIES</sequence>
<gene>
    <name evidence="2" type="ORF">AB5J50_47030</name>
</gene>
<keyword evidence="1" id="KW-0732">Signal</keyword>
<evidence type="ECO:0008006" key="3">
    <source>
        <dbReference type="Google" id="ProtNLM"/>
    </source>
</evidence>
<feature type="chain" id="PRO_5044302352" description="Secreted protein" evidence="1">
    <location>
        <begin position="28"/>
        <end position="98"/>
    </location>
</feature>
<organism evidence="2">
    <name type="scientific">Streptomyces sp. R35</name>
    <dbReference type="NCBI Taxonomy" id="3238630"/>
    <lineage>
        <taxon>Bacteria</taxon>
        <taxon>Bacillati</taxon>
        <taxon>Actinomycetota</taxon>
        <taxon>Actinomycetes</taxon>
        <taxon>Kitasatosporales</taxon>
        <taxon>Streptomycetaceae</taxon>
        <taxon>Streptomyces</taxon>
    </lineage>
</organism>
<evidence type="ECO:0000256" key="1">
    <source>
        <dbReference type="SAM" id="SignalP"/>
    </source>
</evidence>
<protein>
    <recommendedName>
        <fullName evidence="3">Secreted protein</fullName>
    </recommendedName>
</protein>
<dbReference type="RefSeq" id="WP_327434139.1">
    <property type="nucleotide sequence ID" value="NZ_CP163440.1"/>
</dbReference>
<reference evidence="2" key="1">
    <citation type="submission" date="2024-07" db="EMBL/GenBank/DDBJ databases">
        <authorList>
            <person name="Yu S.T."/>
        </authorList>
    </citation>
    <scope>NUCLEOTIDE SEQUENCE</scope>
    <source>
        <strain evidence="2">R35</strain>
    </source>
</reference>
<evidence type="ECO:0000313" key="2">
    <source>
        <dbReference type="EMBL" id="XDQ67809.1"/>
    </source>
</evidence>